<dbReference type="InterPro" id="IPR034746">
    <property type="entry name" value="POTRA"/>
</dbReference>
<reference evidence="6" key="1">
    <citation type="submission" date="2018-06" db="EMBL/GenBank/DDBJ databases">
        <authorList>
            <person name="Zhirakovskaya E."/>
        </authorList>
    </citation>
    <scope>NUCLEOTIDE SEQUENCE</scope>
</reference>
<comment type="subcellular location">
    <subcellularLocation>
        <location evidence="1">Membrane</location>
    </subcellularLocation>
</comment>
<evidence type="ECO:0000256" key="4">
    <source>
        <dbReference type="ARBA" id="ARBA00023136"/>
    </source>
</evidence>
<dbReference type="InterPro" id="IPR000184">
    <property type="entry name" value="Bac_surfAg_D15"/>
</dbReference>
<dbReference type="Gene3D" id="3.10.20.310">
    <property type="entry name" value="membrane protein fhac"/>
    <property type="match status" value="1"/>
</dbReference>
<dbReference type="PANTHER" id="PTHR12815:SF18">
    <property type="entry name" value="SORTING AND ASSEMBLY MACHINERY COMPONENT 50 HOMOLOG"/>
    <property type="match status" value="1"/>
</dbReference>
<sequence length="417" mass="48296">MEKAQKIFGLVLLLCSFSVTAEMRINKIKYQGNETSQPSILNREIYIHEGDEFDEALVEKSRQAIMDLGLFKTVHLVLEKNKSNNTIDVIFVVKEKYYLLILPRLKVEDNEFFYGIQLKWDNIMGLNHRVRALVEDRGTTNGVDESRYSFRYSYPNINNKYYNLDFELQSANEVDEVDGVVDRQDDFFRVALSKWLNRTGRNRGWFAGGSALYQQRNNEDLINFENSDSVKAIALGVDVGYRNLNTFEYNRGGKAYGYKLDWSDELLGSETQYTKHLLYYKSYYRFDQLPFSNLNVQVKLGHSNNKILGESAFSLGSSDDLRGYENNRFNGNTLFVTNIEFMYPQPNKPIFRYVTFIDVGNTYDKLDDVLHDALNVGAGVGIRWKIRALVNIDLRADVGYGFTDDDYKFSFGTRHAF</sequence>
<keyword evidence="3" id="KW-0812">Transmembrane</keyword>
<dbReference type="InterPro" id="IPR010827">
    <property type="entry name" value="BamA/TamA_POTRA"/>
</dbReference>
<keyword evidence="2" id="KW-1134">Transmembrane beta strand</keyword>
<dbReference type="GO" id="GO:0019867">
    <property type="term" value="C:outer membrane"/>
    <property type="evidence" value="ECO:0007669"/>
    <property type="project" value="InterPro"/>
</dbReference>
<dbReference type="AlphaFoldDB" id="A0A3B0WVR1"/>
<dbReference type="EMBL" id="UOFH01000090">
    <property type="protein sequence ID" value="VAW59551.1"/>
    <property type="molecule type" value="Genomic_DNA"/>
</dbReference>
<dbReference type="Gene3D" id="2.40.160.50">
    <property type="entry name" value="membrane protein fhac: a member of the omp85/tpsb transporter family"/>
    <property type="match status" value="1"/>
</dbReference>
<dbReference type="PROSITE" id="PS51779">
    <property type="entry name" value="POTRA"/>
    <property type="match status" value="1"/>
</dbReference>
<evidence type="ECO:0000256" key="2">
    <source>
        <dbReference type="ARBA" id="ARBA00022452"/>
    </source>
</evidence>
<accession>A0A3B0WVR1</accession>
<dbReference type="Pfam" id="PF07244">
    <property type="entry name" value="POTRA"/>
    <property type="match status" value="1"/>
</dbReference>
<keyword evidence="4" id="KW-0472">Membrane</keyword>
<organism evidence="6">
    <name type="scientific">hydrothermal vent metagenome</name>
    <dbReference type="NCBI Taxonomy" id="652676"/>
    <lineage>
        <taxon>unclassified sequences</taxon>
        <taxon>metagenomes</taxon>
        <taxon>ecological metagenomes</taxon>
    </lineage>
</organism>
<name>A0A3B0WVR1_9ZZZZ</name>
<dbReference type="PANTHER" id="PTHR12815">
    <property type="entry name" value="SORTING AND ASSEMBLY MACHINERY SAMM50 PROTEIN FAMILY MEMBER"/>
    <property type="match status" value="1"/>
</dbReference>
<feature type="domain" description="POTRA" evidence="5">
    <location>
        <begin position="23"/>
        <end position="96"/>
    </location>
</feature>
<gene>
    <name evidence="6" type="ORF">MNBD_GAMMA08-776</name>
</gene>
<proteinExistence type="predicted"/>
<dbReference type="Pfam" id="PF01103">
    <property type="entry name" value="Omp85"/>
    <property type="match status" value="1"/>
</dbReference>
<evidence type="ECO:0000256" key="1">
    <source>
        <dbReference type="ARBA" id="ARBA00004370"/>
    </source>
</evidence>
<protein>
    <recommendedName>
        <fullName evidence="5">POTRA domain-containing protein</fullName>
    </recommendedName>
</protein>
<evidence type="ECO:0000259" key="5">
    <source>
        <dbReference type="PROSITE" id="PS51779"/>
    </source>
</evidence>
<dbReference type="InterPro" id="IPR039910">
    <property type="entry name" value="D15-like"/>
</dbReference>
<evidence type="ECO:0000313" key="6">
    <source>
        <dbReference type="EMBL" id="VAW59551.1"/>
    </source>
</evidence>
<evidence type="ECO:0000256" key="3">
    <source>
        <dbReference type="ARBA" id="ARBA00022692"/>
    </source>
</evidence>